<protein>
    <submittedName>
        <fullName evidence="1">Hypothetical membrane protein</fullName>
    </submittedName>
</protein>
<gene>
    <name evidence="1" type="ordered locus">PTH_0761</name>
</gene>
<dbReference type="HOGENOM" id="CLU_3082959_0_0_9"/>
<sequence>MIKSGKTAVFPVIFLLIFTLFAGLAGKPQEVWAAGQSRLAGGAGAAAAGESN</sequence>
<accession>A5D4A1</accession>
<evidence type="ECO:0000313" key="2">
    <source>
        <dbReference type="Proteomes" id="UP000006556"/>
    </source>
</evidence>
<dbReference type="EMBL" id="AP009389">
    <property type="protein sequence ID" value="BAF58942.1"/>
    <property type="molecule type" value="Genomic_DNA"/>
</dbReference>
<dbReference type="Proteomes" id="UP000006556">
    <property type="component" value="Chromosome"/>
</dbReference>
<keyword evidence="2" id="KW-1185">Reference proteome</keyword>
<name>A5D4A1_PELTS</name>
<reference evidence="2" key="1">
    <citation type="journal article" date="2008" name="Genome Res.">
        <title>The genome of Pelotomaculum thermopropionicum reveals niche-associated evolution in anaerobic microbiota.</title>
        <authorList>
            <person name="Kosaka T."/>
            <person name="Kato S."/>
            <person name="Shimoyama T."/>
            <person name="Ishii S."/>
            <person name="Abe T."/>
            <person name="Watanabe K."/>
        </authorList>
    </citation>
    <scope>NUCLEOTIDE SEQUENCE [LARGE SCALE GENOMIC DNA]</scope>
    <source>
        <strain evidence="2">DSM 13744 / JCM 10971 / SI</strain>
    </source>
</reference>
<dbReference type="KEGG" id="pth:PTH_0761"/>
<evidence type="ECO:0000313" key="1">
    <source>
        <dbReference type="EMBL" id="BAF58942.1"/>
    </source>
</evidence>
<dbReference type="AlphaFoldDB" id="A5D4A1"/>
<proteinExistence type="predicted"/>
<organism evidence="1 2">
    <name type="scientific">Pelotomaculum thermopropionicum (strain DSM 13744 / JCM 10971 / SI)</name>
    <dbReference type="NCBI Taxonomy" id="370438"/>
    <lineage>
        <taxon>Bacteria</taxon>
        <taxon>Bacillati</taxon>
        <taxon>Bacillota</taxon>
        <taxon>Clostridia</taxon>
        <taxon>Eubacteriales</taxon>
        <taxon>Desulfotomaculaceae</taxon>
        <taxon>Pelotomaculum</taxon>
    </lineage>
</organism>